<dbReference type="KEGG" id="cvn:111132422"/>
<keyword evidence="3" id="KW-1185">Reference proteome</keyword>
<evidence type="ECO:0000313" key="4">
    <source>
        <dbReference type="RefSeq" id="XP_022335933.1"/>
    </source>
</evidence>
<evidence type="ECO:0000256" key="2">
    <source>
        <dbReference type="SAM" id="SignalP"/>
    </source>
</evidence>
<dbReference type="OrthoDB" id="6213687at2759"/>
<organism evidence="3 4">
    <name type="scientific">Crassostrea virginica</name>
    <name type="common">Eastern oyster</name>
    <dbReference type="NCBI Taxonomy" id="6565"/>
    <lineage>
        <taxon>Eukaryota</taxon>
        <taxon>Metazoa</taxon>
        <taxon>Spiralia</taxon>
        <taxon>Lophotrochozoa</taxon>
        <taxon>Mollusca</taxon>
        <taxon>Bivalvia</taxon>
        <taxon>Autobranchia</taxon>
        <taxon>Pteriomorphia</taxon>
        <taxon>Ostreida</taxon>
        <taxon>Ostreoidea</taxon>
        <taxon>Ostreidae</taxon>
        <taxon>Crassostrea</taxon>
    </lineage>
</organism>
<keyword evidence="1" id="KW-0812">Transmembrane</keyword>
<evidence type="ECO:0000313" key="3">
    <source>
        <dbReference type="Proteomes" id="UP000694844"/>
    </source>
</evidence>
<sequence>MLQIQFVFILFPNGLVAGSGVCAQEDNSNRCCTNFKYDNGICTPCIGTFGINCSGGSCPVGYYGFGCLRKCFCSQYEQCDKIRGCVDEKTSEKHWSVRMVPVLLGIIFGGGTVLLTATVYLFKSLKPPQAVNYVEDIFLPREYDRPHNVSACYTRCNTQETDVFPHYTKQNVKSLDSSADPHIYLECI</sequence>
<dbReference type="AlphaFoldDB" id="A0A8B8E8J9"/>
<dbReference type="Proteomes" id="UP000694844">
    <property type="component" value="Chromosome 5"/>
</dbReference>
<gene>
    <name evidence="4" type="primary">LOC111132422</name>
</gene>
<proteinExistence type="predicted"/>
<keyword evidence="1" id="KW-1133">Transmembrane helix</keyword>
<reference evidence="4" key="1">
    <citation type="submission" date="2025-08" db="UniProtKB">
        <authorList>
            <consortium name="RefSeq"/>
        </authorList>
    </citation>
    <scope>IDENTIFICATION</scope>
    <source>
        <tissue evidence="4">Whole sample</tissue>
    </source>
</reference>
<keyword evidence="2" id="KW-0732">Signal</keyword>
<dbReference type="GeneID" id="111132422"/>
<feature type="signal peptide" evidence="2">
    <location>
        <begin position="1"/>
        <end position="18"/>
    </location>
</feature>
<feature type="transmembrane region" description="Helical" evidence="1">
    <location>
        <begin position="99"/>
        <end position="122"/>
    </location>
</feature>
<name>A0A8B8E8J9_CRAVI</name>
<keyword evidence="1" id="KW-0472">Membrane</keyword>
<protein>
    <submittedName>
        <fullName evidence="4">Uncharacterized protein LOC111132422</fullName>
    </submittedName>
</protein>
<feature type="chain" id="PRO_5034464389" evidence="2">
    <location>
        <begin position="19"/>
        <end position="188"/>
    </location>
</feature>
<dbReference type="RefSeq" id="XP_022335933.1">
    <property type="nucleotide sequence ID" value="XM_022480225.1"/>
</dbReference>
<accession>A0A8B8E8J9</accession>
<evidence type="ECO:0000256" key="1">
    <source>
        <dbReference type="SAM" id="Phobius"/>
    </source>
</evidence>